<evidence type="ECO:0000313" key="3">
    <source>
        <dbReference type="EMBL" id="CAF4920409.1"/>
    </source>
</evidence>
<reference evidence="2" key="1">
    <citation type="submission" date="2021-02" db="EMBL/GenBank/DDBJ databases">
        <authorList>
            <person name="Nowell W R."/>
        </authorList>
    </citation>
    <scope>NUCLEOTIDE SEQUENCE</scope>
</reference>
<feature type="compositionally biased region" description="Low complexity" evidence="1">
    <location>
        <begin position="9"/>
        <end position="18"/>
    </location>
</feature>
<evidence type="ECO:0000313" key="4">
    <source>
        <dbReference type="Proteomes" id="UP000681720"/>
    </source>
</evidence>
<name>A0A8S3AWI6_9BILA</name>
<dbReference type="AlphaFoldDB" id="A0A8S3AWI6"/>
<comment type="caution">
    <text evidence="2">The sequence shown here is derived from an EMBL/GenBank/DDBJ whole genome shotgun (WGS) entry which is preliminary data.</text>
</comment>
<dbReference type="EMBL" id="CAJOBJ010143637">
    <property type="protein sequence ID" value="CAF4774239.1"/>
    <property type="molecule type" value="Genomic_DNA"/>
</dbReference>
<protein>
    <submittedName>
        <fullName evidence="2">Uncharacterized protein</fullName>
    </submittedName>
</protein>
<feature type="compositionally biased region" description="Basic and acidic residues" evidence="1">
    <location>
        <begin position="19"/>
        <end position="29"/>
    </location>
</feature>
<evidence type="ECO:0000313" key="2">
    <source>
        <dbReference type="EMBL" id="CAF4774239.1"/>
    </source>
</evidence>
<evidence type="ECO:0000256" key="1">
    <source>
        <dbReference type="SAM" id="MobiDB-lite"/>
    </source>
</evidence>
<organism evidence="2 4">
    <name type="scientific">Rotaria magnacalcarata</name>
    <dbReference type="NCBI Taxonomy" id="392030"/>
    <lineage>
        <taxon>Eukaryota</taxon>
        <taxon>Metazoa</taxon>
        <taxon>Spiralia</taxon>
        <taxon>Gnathifera</taxon>
        <taxon>Rotifera</taxon>
        <taxon>Eurotatoria</taxon>
        <taxon>Bdelloidea</taxon>
        <taxon>Philodinida</taxon>
        <taxon>Philodinidae</taxon>
        <taxon>Rotaria</taxon>
    </lineage>
</organism>
<accession>A0A8S3AWI6</accession>
<gene>
    <name evidence="2" type="ORF">GIL414_LOCUS46072</name>
    <name evidence="3" type="ORF">GIL414_LOCUS52784</name>
</gene>
<proteinExistence type="predicted"/>
<sequence>MIPGSGDGQQQQAQALQQLDREWRQQDRK</sequence>
<feature type="non-terminal residue" evidence="2">
    <location>
        <position position="29"/>
    </location>
</feature>
<dbReference type="EMBL" id="CAJOBJ010181636">
    <property type="protein sequence ID" value="CAF4920409.1"/>
    <property type="molecule type" value="Genomic_DNA"/>
</dbReference>
<feature type="region of interest" description="Disordered" evidence="1">
    <location>
        <begin position="1"/>
        <end position="29"/>
    </location>
</feature>
<dbReference type="Proteomes" id="UP000681720">
    <property type="component" value="Unassembled WGS sequence"/>
</dbReference>